<feature type="site" description="Increases basicity of active site His" evidence="5">
    <location>
        <position position="134"/>
    </location>
</feature>
<dbReference type="InterPro" id="IPR018357">
    <property type="entry name" value="Hexapep_transf_CS"/>
</dbReference>
<dbReference type="SUPFAM" id="SSF51161">
    <property type="entry name" value="Trimeric LpxA-like enzymes"/>
    <property type="match status" value="1"/>
</dbReference>
<dbReference type="InterPro" id="IPR020019">
    <property type="entry name" value="AcTrfase_PglD-like"/>
</dbReference>
<reference evidence="9 11" key="2">
    <citation type="submission" date="2018-10" db="EMBL/GenBank/DDBJ databases">
        <title>Genomic Encyclopedia of Archaeal and Bacterial Type Strains, Phase II (KMG-II): from individual species to whole genera.</title>
        <authorList>
            <person name="Goeker M."/>
        </authorList>
    </citation>
    <scope>NUCLEOTIDE SEQUENCE [LARGE SCALE GENOMIC DNA]</scope>
    <source>
        <strain evidence="9 11">DSM 21886</strain>
    </source>
</reference>
<proteinExistence type="inferred from homology"/>
<keyword evidence="4 9" id="KW-0012">Acyltransferase</keyword>
<dbReference type="InterPro" id="IPR011004">
    <property type="entry name" value="Trimer_LpxA-like_sf"/>
</dbReference>
<dbReference type="Proteomes" id="UP000233767">
    <property type="component" value="Unassembled WGS sequence"/>
</dbReference>
<dbReference type="RefSeq" id="WP_101471657.1">
    <property type="nucleotide sequence ID" value="NZ_PJND01000007.1"/>
</dbReference>
<dbReference type="AlphaFoldDB" id="A0A497U234"/>
<dbReference type="InterPro" id="IPR041561">
    <property type="entry name" value="PglD_N"/>
</dbReference>
<dbReference type="PANTHER" id="PTHR43300">
    <property type="entry name" value="ACETYLTRANSFERASE"/>
    <property type="match status" value="1"/>
</dbReference>
<dbReference type="GO" id="GO:0016746">
    <property type="term" value="F:acyltransferase activity"/>
    <property type="evidence" value="ECO:0007669"/>
    <property type="project" value="UniProtKB-KW"/>
</dbReference>
<evidence type="ECO:0000313" key="10">
    <source>
        <dbReference type="Proteomes" id="UP000233767"/>
    </source>
</evidence>
<dbReference type="NCBIfam" id="TIGR03570">
    <property type="entry name" value="NeuD_NnaD"/>
    <property type="match status" value="1"/>
</dbReference>
<feature type="binding site" evidence="6">
    <location>
        <position position="66"/>
    </location>
    <ligand>
        <name>substrate</name>
    </ligand>
</feature>
<accession>A0A497U234</accession>
<dbReference type="PANTHER" id="PTHR43300:SF7">
    <property type="entry name" value="UDP-N-ACETYLBACILLOSAMINE N-ACETYLTRANSFERASE"/>
    <property type="match status" value="1"/>
</dbReference>
<evidence type="ECO:0000256" key="5">
    <source>
        <dbReference type="PIRSR" id="PIRSR620019-1"/>
    </source>
</evidence>
<dbReference type="EMBL" id="PJND01000007">
    <property type="protein sequence ID" value="PKW29892.1"/>
    <property type="molecule type" value="Genomic_DNA"/>
</dbReference>
<reference evidence="8 10" key="1">
    <citation type="submission" date="2017-12" db="EMBL/GenBank/DDBJ databases">
        <title>Genomic Encyclopedia of Type Strains, Phase III (KMG-III): the genomes of soil and plant-associated and newly described type strains.</title>
        <authorList>
            <person name="Whitman W."/>
        </authorList>
    </citation>
    <scope>NUCLEOTIDE SEQUENCE [LARGE SCALE GENOMIC DNA]</scope>
    <source>
        <strain evidence="8 10">IP-10</strain>
    </source>
</reference>
<feature type="active site" description="Proton acceptor" evidence="5">
    <location>
        <position position="133"/>
    </location>
</feature>
<dbReference type="Proteomes" id="UP000275027">
    <property type="component" value="Unassembled WGS sequence"/>
</dbReference>
<keyword evidence="10" id="KW-1185">Reference proteome</keyword>
<evidence type="ECO:0000256" key="2">
    <source>
        <dbReference type="ARBA" id="ARBA00022679"/>
    </source>
</evidence>
<dbReference type="InterPro" id="IPR050179">
    <property type="entry name" value="Trans_hexapeptide_repeat"/>
</dbReference>
<dbReference type="EMBL" id="RCCB01000012">
    <property type="protein sequence ID" value="RLJ24232.1"/>
    <property type="molecule type" value="Genomic_DNA"/>
</dbReference>
<dbReference type="CDD" id="cd03360">
    <property type="entry name" value="LbH_AT_putative"/>
    <property type="match status" value="1"/>
</dbReference>
<dbReference type="PROSITE" id="PS00101">
    <property type="entry name" value="HEXAPEP_TRANSFERASES"/>
    <property type="match status" value="1"/>
</dbReference>
<evidence type="ECO:0000256" key="1">
    <source>
        <dbReference type="ARBA" id="ARBA00007274"/>
    </source>
</evidence>
<feature type="domain" description="PglD N-terminal" evidence="7">
    <location>
        <begin position="2"/>
        <end position="76"/>
    </location>
</feature>
<dbReference type="Gene3D" id="2.160.10.10">
    <property type="entry name" value="Hexapeptide repeat proteins"/>
    <property type="match status" value="2"/>
</dbReference>
<sequence length="210" mass="22378">MIIIGAKGHAKEVFDVLTIDAPDSFYFFDNVSADLEDSLFSYPILKTTEQARSQLKKNPDFILGLGNPFSRNKVYNLFLEYNGNPVSAIAKNAVVSKSAVLGKGLNIMPFAFVSADTFIGNGVLINAYASIHHDCKIGEFAEISPGAKVLGNCEIGAFTTIGANATILPKLKVGKNVTIGAGAVITKDIEDNAVVIGVPGKIIKYNVPKI</sequence>
<keyword evidence="2 9" id="KW-0808">Transferase</keyword>
<evidence type="ECO:0000313" key="11">
    <source>
        <dbReference type="Proteomes" id="UP000275027"/>
    </source>
</evidence>
<dbReference type="InterPro" id="IPR001451">
    <property type="entry name" value="Hexapep"/>
</dbReference>
<dbReference type="Pfam" id="PF17836">
    <property type="entry name" value="PglD_N"/>
    <property type="match status" value="1"/>
</dbReference>
<evidence type="ECO:0000256" key="3">
    <source>
        <dbReference type="ARBA" id="ARBA00022737"/>
    </source>
</evidence>
<comment type="caution">
    <text evidence="9">The sequence shown here is derived from an EMBL/GenBank/DDBJ whole genome shotgun (WGS) entry which is preliminary data.</text>
</comment>
<keyword evidence="3" id="KW-0677">Repeat</keyword>
<name>A0A497U234_9FLAO</name>
<evidence type="ECO:0000313" key="9">
    <source>
        <dbReference type="EMBL" id="RLJ24232.1"/>
    </source>
</evidence>
<protein>
    <submittedName>
        <fullName evidence="9">Sugar O-acyltransferase (Sialic acid O-acetyltransferase NeuD family)</fullName>
    </submittedName>
</protein>
<evidence type="ECO:0000256" key="4">
    <source>
        <dbReference type="ARBA" id="ARBA00023315"/>
    </source>
</evidence>
<comment type="similarity">
    <text evidence="1">Belongs to the transferase hexapeptide repeat family.</text>
</comment>
<dbReference type="Pfam" id="PF00132">
    <property type="entry name" value="Hexapep"/>
    <property type="match status" value="2"/>
</dbReference>
<dbReference type="Gene3D" id="3.40.50.20">
    <property type="match status" value="1"/>
</dbReference>
<evidence type="ECO:0000256" key="6">
    <source>
        <dbReference type="PIRSR" id="PIRSR620019-2"/>
    </source>
</evidence>
<organism evidence="9 11">
    <name type="scientific">Flavobacterium lindanitolerans</name>
    <dbReference type="NCBI Taxonomy" id="428988"/>
    <lineage>
        <taxon>Bacteria</taxon>
        <taxon>Pseudomonadati</taxon>
        <taxon>Bacteroidota</taxon>
        <taxon>Flavobacteriia</taxon>
        <taxon>Flavobacteriales</taxon>
        <taxon>Flavobacteriaceae</taxon>
        <taxon>Flavobacterium</taxon>
    </lineage>
</organism>
<evidence type="ECO:0000259" key="7">
    <source>
        <dbReference type="Pfam" id="PF17836"/>
    </source>
</evidence>
<evidence type="ECO:0000313" key="8">
    <source>
        <dbReference type="EMBL" id="PKW29892.1"/>
    </source>
</evidence>
<gene>
    <name evidence="8" type="ORF">B0G92_1540</name>
    <name evidence="9" type="ORF">CLV50_2112</name>
</gene>